<keyword evidence="2 4" id="KW-0863">Zinc-finger</keyword>
<evidence type="ECO:0000256" key="1">
    <source>
        <dbReference type="ARBA" id="ARBA00022723"/>
    </source>
</evidence>
<protein>
    <recommendedName>
        <fullName evidence="5">GRF-type domain-containing protein</fullName>
    </recommendedName>
</protein>
<evidence type="ECO:0000313" key="7">
    <source>
        <dbReference type="Proteomes" id="UP000604825"/>
    </source>
</evidence>
<dbReference type="Pfam" id="PF06839">
    <property type="entry name" value="Zn_ribbon_GRF"/>
    <property type="match status" value="1"/>
</dbReference>
<keyword evidence="3" id="KW-0862">Zinc</keyword>
<keyword evidence="1" id="KW-0479">Metal-binding</keyword>
<dbReference type="GO" id="GO:0008270">
    <property type="term" value="F:zinc ion binding"/>
    <property type="evidence" value="ECO:0007669"/>
    <property type="project" value="UniProtKB-KW"/>
</dbReference>
<evidence type="ECO:0000256" key="3">
    <source>
        <dbReference type="ARBA" id="ARBA00022833"/>
    </source>
</evidence>
<organism evidence="6 7">
    <name type="scientific">Miscanthus lutarioriparius</name>
    <dbReference type="NCBI Taxonomy" id="422564"/>
    <lineage>
        <taxon>Eukaryota</taxon>
        <taxon>Viridiplantae</taxon>
        <taxon>Streptophyta</taxon>
        <taxon>Embryophyta</taxon>
        <taxon>Tracheophyta</taxon>
        <taxon>Spermatophyta</taxon>
        <taxon>Magnoliopsida</taxon>
        <taxon>Liliopsida</taxon>
        <taxon>Poales</taxon>
        <taxon>Poaceae</taxon>
        <taxon>PACMAD clade</taxon>
        <taxon>Panicoideae</taxon>
        <taxon>Andropogonodae</taxon>
        <taxon>Andropogoneae</taxon>
        <taxon>Saccharinae</taxon>
        <taxon>Miscanthus</taxon>
    </lineage>
</organism>
<gene>
    <name evidence="6" type="ORF">NCGR_LOCUS28294</name>
</gene>
<comment type="caution">
    <text evidence="6">The sequence shown here is derived from an EMBL/GenBank/DDBJ whole genome shotgun (WGS) entry which is preliminary data.</text>
</comment>
<keyword evidence="7" id="KW-1185">Reference proteome</keyword>
<dbReference type="InterPro" id="IPR010666">
    <property type="entry name" value="Znf_GRF"/>
</dbReference>
<dbReference type="Proteomes" id="UP000604825">
    <property type="component" value="Unassembled WGS sequence"/>
</dbReference>
<feature type="domain" description="GRF-type" evidence="5">
    <location>
        <begin position="31"/>
        <end position="80"/>
    </location>
</feature>
<dbReference type="PANTHER" id="PTHR48127:SF1">
    <property type="entry name" value="ZINC FINGER GRF-TYPE DOMAIN-CONTAINING PROTEIN"/>
    <property type="match status" value="1"/>
</dbReference>
<dbReference type="OrthoDB" id="693143at2759"/>
<accession>A0A811PDU9</accession>
<dbReference type="EMBL" id="CAJGYO010000007">
    <property type="protein sequence ID" value="CAD6242990.1"/>
    <property type="molecule type" value="Genomic_DNA"/>
</dbReference>
<dbReference type="PANTHER" id="PTHR48127">
    <property type="entry name" value="GRF-TYPE DOMAIN-CONTAINING PROTEIN"/>
    <property type="match status" value="1"/>
</dbReference>
<dbReference type="AlphaFoldDB" id="A0A811PDU9"/>
<evidence type="ECO:0000256" key="4">
    <source>
        <dbReference type="PROSITE-ProRule" id="PRU01343"/>
    </source>
</evidence>
<sequence>MAVRNDNQFVHHPKDHGAIDPFLPAETTPLCYCGLPAFVKQSRHPASAGRAFYCCQLKRRPPTLDAYLERCSFYQWIDEFVRWVPPPPNLPEITEVEKVDAALRRLANPPRCPCGVLVRLTTPIQCGAFIAFYCYGLPDYRGLPSYDFEEYNYGPKSHWPSEYEFAEFQAGIKPWPCTKMPDRKCKCGIKTREGVVPSELGYRYYCGNAYGGSSELWLGRTCDWEDFTGRGELVERLNIHSPLQKESKRWM</sequence>
<proteinExistence type="predicted"/>
<evidence type="ECO:0000259" key="5">
    <source>
        <dbReference type="PROSITE" id="PS51999"/>
    </source>
</evidence>
<evidence type="ECO:0000256" key="2">
    <source>
        <dbReference type="ARBA" id="ARBA00022771"/>
    </source>
</evidence>
<reference evidence="6" key="1">
    <citation type="submission" date="2020-10" db="EMBL/GenBank/DDBJ databases">
        <authorList>
            <person name="Han B."/>
            <person name="Lu T."/>
            <person name="Zhao Q."/>
            <person name="Huang X."/>
            <person name="Zhao Y."/>
        </authorList>
    </citation>
    <scope>NUCLEOTIDE SEQUENCE</scope>
</reference>
<dbReference type="PROSITE" id="PS51999">
    <property type="entry name" value="ZF_GRF"/>
    <property type="match status" value="1"/>
</dbReference>
<name>A0A811PDU9_9POAL</name>
<evidence type="ECO:0000313" key="6">
    <source>
        <dbReference type="EMBL" id="CAD6242990.1"/>
    </source>
</evidence>